<reference evidence="2" key="1">
    <citation type="submission" date="2015-11" db="EMBL/GenBank/DDBJ databases">
        <title>De novo transcriptome assembly of four potential Pierce s Disease insect vectors from Arizona vineyards.</title>
        <authorList>
            <person name="Tassone E.E."/>
        </authorList>
    </citation>
    <scope>NUCLEOTIDE SEQUENCE</scope>
</reference>
<feature type="chain" id="PRO_5008586974" evidence="1">
    <location>
        <begin position="31"/>
        <end position="105"/>
    </location>
</feature>
<protein>
    <submittedName>
        <fullName evidence="2">Uncharacterized protein</fullName>
    </submittedName>
</protein>
<organism evidence="2">
    <name type="scientific">Graphocephala atropunctata</name>
    <dbReference type="NCBI Taxonomy" id="36148"/>
    <lineage>
        <taxon>Eukaryota</taxon>
        <taxon>Metazoa</taxon>
        <taxon>Ecdysozoa</taxon>
        <taxon>Arthropoda</taxon>
        <taxon>Hexapoda</taxon>
        <taxon>Insecta</taxon>
        <taxon>Pterygota</taxon>
        <taxon>Neoptera</taxon>
        <taxon>Paraneoptera</taxon>
        <taxon>Hemiptera</taxon>
        <taxon>Auchenorrhyncha</taxon>
        <taxon>Membracoidea</taxon>
        <taxon>Cicadellidae</taxon>
        <taxon>Cicadellinae</taxon>
        <taxon>Cicadellini</taxon>
        <taxon>Graphocephala</taxon>
    </lineage>
</organism>
<feature type="signal peptide" evidence="1">
    <location>
        <begin position="1"/>
        <end position="30"/>
    </location>
</feature>
<feature type="non-terminal residue" evidence="2">
    <location>
        <position position="1"/>
    </location>
</feature>
<accession>A0A1B6KYW7</accession>
<dbReference type="AlphaFoldDB" id="A0A1B6KYW7"/>
<keyword evidence="1" id="KW-0732">Signal</keyword>
<dbReference type="EMBL" id="GEBQ01023328">
    <property type="protein sequence ID" value="JAT16649.1"/>
    <property type="molecule type" value="Transcribed_RNA"/>
</dbReference>
<name>A0A1B6KYW7_9HEMI</name>
<evidence type="ECO:0000313" key="2">
    <source>
        <dbReference type="EMBL" id="JAT16649.1"/>
    </source>
</evidence>
<evidence type="ECO:0000256" key="1">
    <source>
        <dbReference type="SAM" id="SignalP"/>
    </source>
</evidence>
<gene>
    <name evidence="2" type="ORF">g.2741</name>
</gene>
<proteinExistence type="predicted"/>
<sequence length="105" mass="11871">FISNRHHQTLGGIQCVLAGLLPLLLKSSQHQVCYPLVPTPIYIKSPSPNTGRYSVCIGWIVTSTTEEFTTPGVLSTSTNPCLYQIAITKHWEVFSVYWLDCYLYY</sequence>